<dbReference type="AlphaFoldDB" id="A0A845KZB7"/>
<dbReference type="NCBIfam" id="TIGR00016">
    <property type="entry name" value="ackA"/>
    <property type="match status" value="1"/>
</dbReference>
<dbReference type="PANTHER" id="PTHR21060:SF15">
    <property type="entry name" value="ACETATE KINASE-RELATED"/>
    <property type="match status" value="1"/>
</dbReference>
<dbReference type="Pfam" id="PF00871">
    <property type="entry name" value="Acetate_kinase"/>
    <property type="match status" value="1"/>
</dbReference>
<evidence type="ECO:0000313" key="10">
    <source>
        <dbReference type="Proteomes" id="UP000463470"/>
    </source>
</evidence>
<keyword evidence="7" id="KW-0479">Metal-binding</keyword>
<keyword evidence="2 7" id="KW-0963">Cytoplasm</keyword>
<evidence type="ECO:0000256" key="1">
    <source>
        <dbReference type="ARBA" id="ARBA00008748"/>
    </source>
</evidence>
<comment type="caution">
    <text evidence="9">The sequence shown here is derived from an EMBL/GenBank/DDBJ whole genome shotgun (WGS) entry which is preliminary data.</text>
</comment>
<feature type="binding site" evidence="7">
    <location>
        <position position="14"/>
    </location>
    <ligand>
        <name>ATP</name>
        <dbReference type="ChEBI" id="CHEBI:30616"/>
    </ligand>
</feature>
<dbReference type="GO" id="GO:0008776">
    <property type="term" value="F:acetate kinase activity"/>
    <property type="evidence" value="ECO:0007669"/>
    <property type="project" value="UniProtKB-UniRule"/>
</dbReference>
<evidence type="ECO:0000313" key="9">
    <source>
        <dbReference type="EMBL" id="MZP29073.1"/>
    </source>
</evidence>
<comment type="pathway">
    <text evidence="7">Metabolic intermediate biosynthesis; acetyl-CoA biosynthesis; acetyl-CoA from acetate: step 1/2.</text>
</comment>
<dbReference type="GO" id="GO:0006085">
    <property type="term" value="P:acetyl-CoA biosynthetic process"/>
    <property type="evidence" value="ECO:0007669"/>
    <property type="project" value="UniProtKB-UniRule"/>
</dbReference>
<comment type="cofactor">
    <cofactor evidence="7">
        <name>Mg(2+)</name>
        <dbReference type="ChEBI" id="CHEBI:18420"/>
    </cofactor>
    <cofactor evidence="7">
        <name>Mn(2+)</name>
        <dbReference type="ChEBI" id="CHEBI:29035"/>
    </cofactor>
    <text evidence="7">Mg(2+). Can also accept Mn(2+).</text>
</comment>
<comment type="subcellular location">
    <subcellularLocation>
        <location evidence="7">Cytoplasm</location>
    </subcellularLocation>
</comment>
<dbReference type="GO" id="GO:0005737">
    <property type="term" value="C:cytoplasm"/>
    <property type="evidence" value="ECO:0007669"/>
    <property type="project" value="UniProtKB-SubCell"/>
</dbReference>
<keyword evidence="5 7" id="KW-0418">Kinase</keyword>
<dbReference type="GO" id="GO:0005524">
    <property type="term" value="F:ATP binding"/>
    <property type="evidence" value="ECO:0007669"/>
    <property type="project" value="UniProtKB-KW"/>
</dbReference>
<feature type="binding site" evidence="7">
    <location>
        <begin position="331"/>
        <end position="335"/>
    </location>
    <ligand>
        <name>ATP</name>
        <dbReference type="ChEBI" id="CHEBI:30616"/>
    </ligand>
</feature>
<comment type="similarity">
    <text evidence="1 7 8">Belongs to the acetokinase family.</text>
</comment>
<sequence length="396" mass="42648">MIVLVINSGSSSLKYQVFDMQKEALLAKGLVERIGLNGSILTHRPTGKDQVVIETEIPNHDRAIQLTVEALTHEDHGVVASMREIDAVGHRVAHGGDKFSDSAVINEQSLANIRALFEVAPLHNPPAVMGIEACQHMLPGVPQVAVFDTAFHQTIPGYAYNYALPYALAEKYSLRRYGFHGTSHKYVAQRAAAMLGRSLEDLKIITCHLGNGASIAAIDGGRSVDTSMGFTPLEGLIMGTRVGDMDPAAVPFLMEKEGLTTGQINDLMNKKSGVLGVSGVSSDFRDLEEGAAKGNERCQMALDMFAYRVKKYIGAYAAVMNGVDAIVFTAGLGENSPSMRRSVCSGLGYLGVQLDEEKNKGRGEADVSTAGATCRVMVVPTNEELMIARDTYRLLK</sequence>
<dbReference type="InterPro" id="IPR000890">
    <property type="entry name" value="Aliphatic_acid_kin_short-chain"/>
</dbReference>
<dbReference type="EMBL" id="WXEY01000003">
    <property type="protein sequence ID" value="MZP29073.1"/>
    <property type="molecule type" value="Genomic_DNA"/>
</dbReference>
<keyword evidence="3 7" id="KW-0808">Transferase</keyword>
<dbReference type="CDD" id="cd24010">
    <property type="entry name" value="ASKHA_NBD_AcK_PK"/>
    <property type="match status" value="1"/>
</dbReference>
<feature type="binding site" evidence="7">
    <location>
        <begin position="208"/>
        <end position="212"/>
    </location>
    <ligand>
        <name>ATP</name>
        <dbReference type="ChEBI" id="CHEBI:30616"/>
    </ligand>
</feature>
<keyword evidence="6 7" id="KW-0067">ATP-binding</keyword>
<evidence type="ECO:0000256" key="6">
    <source>
        <dbReference type="ARBA" id="ARBA00022840"/>
    </source>
</evidence>
<dbReference type="OrthoDB" id="9802453at2"/>
<reference evidence="9 10" key="1">
    <citation type="submission" date="2020-01" db="EMBL/GenBank/DDBJ databases">
        <title>Whole-genome sequence of Heliobacterium undosum DSM 13378.</title>
        <authorList>
            <person name="Kyndt J.A."/>
            <person name="Meyer T.E."/>
        </authorList>
    </citation>
    <scope>NUCLEOTIDE SEQUENCE [LARGE SCALE GENOMIC DNA]</scope>
    <source>
        <strain evidence="9 10">DSM 13378</strain>
    </source>
</reference>
<evidence type="ECO:0000256" key="7">
    <source>
        <dbReference type="HAMAP-Rule" id="MF_00020"/>
    </source>
</evidence>
<dbReference type="InterPro" id="IPR043129">
    <property type="entry name" value="ATPase_NBD"/>
</dbReference>
<evidence type="ECO:0000256" key="2">
    <source>
        <dbReference type="ARBA" id="ARBA00022490"/>
    </source>
</evidence>
<dbReference type="PROSITE" id="PS01076">
    <property type="entry name" value="ACETATE_KINASE_2"/>
    <property type="match status" value="1"/>
</dbReference>
<dbReference type="InterPro" id="IPR023865">
    <property type="entry name" value="Aliphatic_acid_kinase_CS"/>
</dbReference>
<comment type="subunit">
    <text evidence="7">Homodimer.</text>
</comment>
<dbReference type="GO" id="GO:0006083">
    <property type="term" value="P:acetate metabolic process"/>
    <property type="evidence" value="ECO:0007669"/>
    <property type="project" value="TreeGrafter"/>
</dbReference>
<dbReference type="SUPFAM" id="SSF53067">
    <property type="entry name" value="Actin-like ATPase domain"/>
    <property type="match status" value="2"/>
</dbReference>
<gene>
    <name evidence="7" type="primary">ackA</name>
    <name evidence="9" type="ORF">GTO91_05020</name>
</gene>
<feature type="binding site" evidence="7">
    <location>
        <position position="383"/>
    </location>
    <ligand>
        <name>Mg(2+)</name>
        <dbReference type="ChEBI" id="CHEBI:18420"/>
    </ligand>
</feature>
<evidence type="ECO:0000256" key="5">
    <source>
        <dbReference type="ARBA" id="ARBA00022777"/>
    </source>
</evidence>
<name>A0A845KZB7_9FIRM</name>
<dbReference type="PANTHER" id="PTHR21060">
    <property type="entry name" value="ACETATE KINASE"/>
    <property type="match status" value="1"/>
</dbReference>
<protein>
    <recommendedName>
        <fullName evidence="7">Acetate kinase</fullName>
        <ecNumber evidence="7">2.7.2.1</ecNumber>
    </recommendedName>
    <alternativeName>
        <fullName evidence="7">Acetokinase</fullName>
    </alternativeName>
</protein>
<keyword evidence="10" id="KW-1185">Reference proteome</keyword>
<proteinExistence type="inferred from homology"/>
<dbReference type="PROSITE" id="PS01075">
    <property type="entry name" value="ACETATE_KINASE_1"/>
    <property type="match status" value="1"/>
</dbReference>
<dbReference type="Gene3D" id="3.30.420.40">
    <property type="match status" value="2"/>
</dbReference>
<evidence type="ECO:0000256" key="4">
    <source>
        <dbReference type="ARBA" id="ARBA00022741"/>
    </source>
</evidence>
<comment type="function">
    <text evidence="7">Catalyzes the formation of acetyl phosphate from acetate and ATP. Can also catalyze the reverse reaction.</text>
</comment>
<dbReference type="RefSeq" id="WP_161255750.1">
    <property type="nucleotide sequence ID" value="NZ_WXEY01000003.1"/>
</dbReference>
<dbReference type="HAMAP" id="MF_00020">
    <property type="entry name" value="Acetate_kinase"/>
    <property type="match status" value="1"/>
</dbReference>
<accession>A0A845KZB7</accession>
<feature type="site" description="Transition state stabilizer" evidence="7">
    <location>
        <position position="241"/>
    </location>
</feature>
<keyword evidence="4 7" id="KW-0547">Nucleotide-binding</keyword>
<dbReference type="Proteomes" id="UP000463470">
    <property type="component" value="Unassembled WGS sequence"/>
</dbReference>
<feature type="binding site" evidence="7">
    <location>
        <position position="7"/>
    </location>
    <ligand>
        <name>Mg(2+)</name>
        <dbReference type="ChEBI" id="CHEBI:18420"/>
    </ligand>
</feature>
<comment type="catalytic activity">
    <reaction evidence="7">
        <text>acetate + ATP = acetyl phosphate + ADP</text>
        <dbReference type="Rhea" id="RHEA:11352"/>
        <dbReference type="ChEBI" id="CHEBI:22191"/>
        <dbReference type="ChEBI" id="CHEBI:30089"/>
        <dbReference type="ChEBI" id="CHEBI:30616"/>
        <dbReference type="ChEBI" id="CHEBI:456216"/>
        <dbReference type="EC" id="2.7.2.1"/>
    </reaction>
</comment>
<feature type="active site" description="Proton donor/acceptor" evidence="7">
    <location>
        <position position="148"/>
    </location>
</feature>
<dbReference type="InterPro" id="IPR004372">
    <property type="entry name" value="Ac/propionate_kinase"/>
</dbReference>
<dbReference type="GO" id="GO:0000287">
    <property type="term" value="F:magnesium ion binding"/>
    <property type="evidence" value="ECO:0007669"/>
    <property type="project" value="UniProtKB-UniRule"/>
</dbReference>
<dbReference type="PRINTS" id="PR00471">
    <property type="entry name" value="ACETATEKNASE"/>
</dbReference>
<feature type="site" description="Transition state stabilizer" evidence="7">
    <location>
        <position position="180"/>
    </location>
</feature>
<keyword evidence="7" id="KW-0460">Magnesium</keyword>
<organism evidence="9 10">
    <name type="scientific">Heliomicrobium undosum</name>
    <dbReference type="NCBI Taxonomy" id="121734"/>
    <lineage>
        <taxon>Bacteria</taxon>
        <taxon>Bacillati</taxon>
        <taxon>Bacillota</taxon>
        <taxon>Clostridia</taxon>
        <taxon>Eubacteriales</taxon>
        <taxon>Heliobacteriaceae</taxon>
        <taxon>Heliomicrobium</taxon>
    </lineage>
</organism>
<feature type="binding site" evidence="7">
    <location>
        <begin position="283"/>
        <end position="285"/>
    </location>
    <ligand>
        <name>ATP</name>
        <dbReference type="ChEBI" id="CHEBI:30616"/>
    </ligand>
</feature>
<feature type="binding site" evidence="7">
    <location>
        <position position="91"/>
    </location>
    <ligand>
        <name>substrate</name>
    </ligand>
</feature>
<dbReference type="PIRSF" id="PIRSF000722">
    <property type="entry name" value="Acetate_prop_kin"/>
    <property type="match status" value="1"/>
</dbReference>
<dbReference type="EC" id="2.7.2.1" evidence="7"/>
<dbReference type="UniPathway" id="UPA00340">
    <property type="reaction ID" value="UER00458"/>
</dbReference>
<evidence type="ECO:0000256" key="8">
    <source>
        <dbReference type="RuleBase" id="RU003835"/>
    </source>
</evidence>
<evidence type="ECO:0000256" key="3">
    <source>
        <dbReference type="ARBA" id="ARBA00022679"/>
    </source>
</evidence>